<dbReference type="HOGENOM" id="CLU_573666_0_0_1"/>
<gene>
    <name evidence="2" type="ORF">EPUS_09019</name>
</gene>
<reference evidence="3" key="1">
    <citation type="journal article" date="2014" name="BMC Genomics">
        <title>Genome characteristics reveal the impact of lichenization on lichen-forming fungus Endocarpon pusillum Hedwig (Verrucariales, Ascomycota).</title>
        <authorList>
            <person name="Wang Y.-Y."/>
            <person name="Liu B."/>
            <person name="Zhang X.-Y."/>
            <person name="Zhou Q.-M."/>
            <person name="Zhang T."/>
            <person name="Li H."/>
            <person name="Yu Y.-F."/>
            <person name="Zhang X.-L."/>
            <person name="Hao X.-Y."/>
            <person name="Wang M."/>
            <person name="Wang L."/>
            <person name="Wei J.-C."/>
        </authorList>
    </citation>
    <scope>NUCLEOTIDE SEQUENCE [LARGE SCALE GENOMIC DNA]</scope>
    <source>
        <strain evidence="3">Z07020 / HMAS-L-300199</strain>
    </source>
</reference>
<feature type="compositionally biased region" description="Polar residues" evidence="1">
    <location>
        <begin position="29"/>
        <end position="54"/>
    </location>
</feature>
<dbReference type="RefSeq" id="XP_007805376.1">
    <property type="nucleotide sequence ID" value="XM_007807185.1"/>
</dbReference>
<proteinExistence type="predicted"/>
<organism evidence="2 3">
    <name type="scientific">Endocarpon pusillum (strain Z07020 / HMAS-L-300199)</name>
    <name type="common">Lichen-forming fungus</name>
    <dbReference type="NCBI Taxonomy" id="1263415"/>
    <lineage>
        <taxon>Eukaryota</taxon>
        <taxon>Fungi</taxon>
        <taxon>Dikarya</taxon>
        <taxon>Ascomycota</taxon>
        <taxon>Pezizomycotina</taxon>
        <taxon>Eurotiomycetes</taxon>
        <taxon>Chaetothyriomycetidae</taxon>
        <taxon>Verrucariales</taxon>
        <taxon>Verrucariaceae</taxon>
        <taxon>Endocarpon</taxon>
    </lineage>
</organism>
<dbReference type="Proteomes" id="UP000019373">
    <property type="component" value="Unassembled WGS sequence"/>
</dbReference>
<evidence type="ECO:0000256" key="1">
    <source>
        <dbReference type="SAM" id="MobiDB-lite"/>
    </source>
</evidence>
<dbReference type="OrthoDB" id="10296221at2759"/>
<feature type="region of interest" description="Disordered" evidence="1">
    <location>
        <begin position="230"/>
        <end position="252"/>
    </location>
</feature>
<evidence type="ECO:0000313" key="3">
    <source>
        <dbReference type="Proteomes" id="UP000019373"/>
    </source>
</evidence>
<feature type="compositionally biased region" description="Low complexity" evidence="1">
    <location>
        <begin position="235"/>
        <end position="249"/>
    </location>
</feature>
<accession>U1HFR5</accession>
<name>U1HFR5_ENDPU</name>
<dbReference type="GeneID" id="19243856"/>
<dbReference type="AlphaFoldDB" id="U1HFR5"/>
<evidence type="ECO:0000313" key="2">
    <source>
        <dbReference type="EMBL" id="ERF68965.1"/>
    </source>
</evidence>
<keyword evidence="3" id="KW-1185">Reference proteome</keyword>
<feature type="region of interest" description="Disordered" evidence="1">
    <location>
        <begin position="1"/>
        <end position="90"/>
    </location>
</feature>
<protein>
    <submittedName>
        <fullName evidence="2">Uncharacterized protein</fullName>
    </submittedName>
</protein>
<sequence>MTEPSTSAGARKGRYRQDSQEQTILREGQNVQVQPQASQSNLMGIQQQTSTTTRPAGGFERLIMQDKQQKPHPHAHPQASLSNLPQLGTGLTPDTVRRGRKWFKMALPSYDPATKAIKEDVKDTLLPGSRSFTERETYSSLHGRRTAGSNLDVIIVTEFLIYPKDPTVPFQRGFEDSISRRYNDEVPIEYPRMTRKEEKVYPGITSKWSLFASHWFVMCPTTRERSKVRLVSPRLSTSTNTSSNELTTSHPPPWHQAIHIMWRHLHSNYTVQTDSTCRTSINLIYAEIYTSSQLKQITSAILHFEPVMCVLTNQHHHHHHHHEEPNLWKSPILFPQLRVPKRNYRDNPRLGARDPTPLSRTESLALIASSEPNPKLGLPRYLIDLLNPPSQDNREYRWALQGIAQSGLIRHTQLPACEESEDAIRWAELTVAFIQGALACRIQELERIRPDHEGLRAFMSGVRTRSDGSEWRRGSG</sequence>
<dbReference type="EMBL" id="KE721480">
    <property type="protein sequence ID" value="ERF68965.1"/>
    <property type="molecule type" value="Genomic_DNA"/>
</dbReference>